<keyword evidence="2" id="KW-1185">Reference proteome</keyword>
<dbReference type="RefSeq" id="WP_088519733.1">
    <property type="nucleotide sequence ID" value="NZ_FYDG01000002.1"/>
</dbReference>
<protein>
    <recommendedName>
        <fullName evidence="3">XRE family transcriptional regulator</fullName>
    </recommendedName>
</protein>
<sequence length="126" mass="13455">MSFPKKGKFFPDRNGCPIDEPLAQGSFASEIAAALHRALGSTHAAVKTAAGWTGANERTVKNWFSGRYGPSGEHLVALAHHSDEIMHTFLKMAGRQDLIVAVKLAVAEDAIADLLLAVRSMNGGRT</sequence>
<accession>A0A212R0J2</accession>
<evidence type="ECO:0000313" key="2">
    <source>
        <dbReference type="Proteomes" id="UP000198418"/>
    </source>
</evidence>
<gene>
    <name evidence="1" type="ORF">SAMN06265338_102201</name>
</gene>
<dbReference type="AlphaFoldDB" id="A0A212R0J2"/>
<proteinExistence type="predicted"/>
<evidence type="ECO:0008006" key="3">
    <source>
        <dbReference type="Google" id="ProtNLM"/>
    </source>
</evidence>
<name>A0A212R0J2_RHOAC</name>
<evidence type="ECO:0000313" key="1">
    <source>
        <dbReference type="EMBL" id="SNB65360.1"/>
    </source>
</evidence>
<dbReference type="Proteomes" id="UP000198418">
    <property type="component" value="Unassembled WGS sequence"/>
</dbReference>
<organism evidence="1 2">
    <name type="scientific">Rhodoblastus acidophilus</name>
    <name type="common">Rhodopseudomonas acidophila</name>
    <dbReference type="NCBI Taxonomy" id="1074"/>
    <lineage>
        <taxon>Bacteria</taxon>
        <taxon>Pseudomonadati</taxon>
        <taxon>Pseudomonadota</taxon>
        <taxon>Alphaproteobacteria</taxon>
        <taxon>Hyphomicrobiales</taxon>
        <taxon>Rhodoblastaceae</taxon>
        <taxon>Rhodoblastus</taxon>
    </lineage>
</organism>
<dbReference type="OrthoDB" id="8611097at2"/>
<reference evidence="2" key="1">
    <citation type="submission" date="2017-06" db="EMBL/GenBank/DDBJ databases">
        <authorList>
            <person name="Varghese N."/>
            <person name="Submissions S."/>
        </authorList>
    </citation>
    <scope>NUCLEOTIDE SEQUENCE [LARGE SCALE GENOMIC DNA]</scope>
    <source>
        <strain evidence="2">DSM 137</strain>
    </source>
</reference>
<dbReference type="EMBL" id="FYDG01000002">
    <property type="protein sequence ID" value="SNB65360.1"/>
    <property type="molecule type" value="Genomic_DNA"/>
</dbReference>